<comment type="subcellular location">
    <subcellularLocation>
        <location evidence="1">Membrane</location>
        <topology evidence="1">Multi-pass membrane protein</topology>
    </subcellularLocation>
</comment>
<dbReference type="Gene3D" id="1.20.1250.20">
    <property type="entry name" value="MFS general substrate transporter like domains"/>
    <property type="match status" value="1"/>
</dbReference>
<dbReference type="SUPFAM" id="SSF103473">
    <property type="entry name" value="MFS general substrate transporter"/>
    <property type="match status" value="1"/>
</dbReference>
<evidence type="ECO:0000256" key="4">
    <source>
        <dbReference type="ARBA" id="ARBA00022989"/>
    </source>
</evidence>
<keyword evidence="5 8" id="KW-0472">Membrane</keyword>
<keyword evidence="4 8" id="KW-1133">Transmembrane helix</keyword>
<feature type="transmembrane region" description="Helical" evidence="8">
    <location>
        <begin position="76"/>
        <end position="93"/>
    </location>
</feature>
<feature type="region of interest" description="Disordered" evidence="7">
    <location>
        <begin position="1"/>
        <end position="31"/>
    </location>
</feature>
<dbReference type="Proteomes" id="UP001498421">
    <property type="component" value="Unassembled WGS sequence"/>
</dbReference>
<evidence type="ECO:0000256" key="5">
    <source>
        <dbReference type="ARBA" id="ARBA00023136"/>
    </source>
</evidence>
<feature type="transmembrane region" description="Helical" evidence="8">
    <location>
        <begin position="402"/>
        <end position="421"/>
    </location>
</feature>
<keyword evidence="10" id="KW-1185">Reference proteome</keyword>
<feature type="transmembrane region" description="Helical" evidence="8">
    <location>
        <begin position="117"/>
        <end position="136"/>
    </location>
</feature>
<evidence type="ECO:0000256" key="1">
    <source>
        <dbReference type="ARBA" id="ARBA00004141"/>
    </source>
</evidence>
<evidence type="ECO:0000313" key="10">
    <source>
        <dbReference type="Proteomes" id="UP001498421"/>
    </source>
</evidence>
<protein>
    <submittedName>
        <fullName evidence="9">Allantoate permease</fullName>
    </submittedName>
</protein>
<dbReference type="Pfam" id="PF07690">
    <property type="entry name" value="MFS_1"/>
    <property type="match status" value="1"/>
</dbReference>
<comment type="caution">
    <text evidence="9">The sequence shown here is derived from an EMBL/GenBank/DDBJ whole genome shotgun (WGS) entry which is preliminary data.</text>
</comment>
<dbReference type="InterPro" id="IPR011701">
    <property type="entry name" value="MFS"/>
</dbReference>
<evidence type="ECO:0000256" key="2">
    <source>
        <dbReference type="ARBA" id="ARBA00022448"/>
    </source>
</evidence>
<keyword evidence="6" id="KW-0325">Glycoprotein</keyword>
<dbReference type="EMBL" id="JAZAVK010000055">
    <property type="protein sequence ID" value="KAK7427265.1"/>
    <property type="molecule type" value="Genomic_DNA"/>
</dbReference>
<sequence>MADAVEKDGGNPTPEPTKENPPSLSTSEAVETKPVANATKIEPKINADAALQLLTETGGLTTPLDPERGRRLIRRIDIHIMPLICIVYFLQYIDKTAISYASVTGIIQSTGLKGNEFNWVASIFFFGQLAFEFPTIRLIQMFPLAKYVSVNVTLWGAILACMAACTNYSGLLACRFFLGVLEAAIVPAWVLFTSQWYTKEEQAFRVGIWFSVCGGAQMFGGYFAYGVATHVGKDPNAALEGWQVVFLFLGLLTAVIGVTFWFVMPDSPAVAGFLSPEEKNLHVQRIRGNEQGIGTQAFKWSHVREALTDSMTWLYAFWVFAANIPNSIATSFGNILVTGMGYTKEESLLLVTPLGAWEIVALLGLTYAAMKTRQRLYFCVLGHIPAIIGAILMATTEKVPALIGYYTSGGIPIGWTTILGLQSSNVAGSTKKITVACIGTIAYTVGNIISPHTFQARDAPRYLPAKVSICVIYFLCTVDLLVMRWVFVSRNKRRDQEKAALGDTYEVEDNHEFFDLTDLENKEFRYEL</sequence>
<organism evidence="9 10">
    <name type="scientific">Neonectria magnoliae</name>
    <dbReference type="NCBI Taxonomy" id="2732573"/>
    <lineage>
        <taxon>Eukaryota</taxon>
        <taxon>Fungi</taxon>
        <taxon>Dikarya</taxon>
        <taxon>Ascomycota</taxon>
        <taxon>Pezizomycotina</taxon>
        <taxon>Sordariomycetes</taxon>
        <taxon>Hypocreomycetidae</taxon>
        <taxon>Hypocreales</taxon>
        <taxon>Nectriaceae</taxon>
        <taxon>Neonectria</taxon>
    </lineage>
</organism>
<feature type="transmembrane region" description="Helical" evidence="8">
    <location>
        <begin position="313"/>
        <end position="336"/>
    </location>
</feature>
<dbReference type="InterPro" id="IPR036259">
    <property type="entry name" value="MFS_trans_sf"/>
</dbReference>
<feature type="transmembrane region" description="Helical" evidence="8">
    <location>
        <begin position="176"/>
        <end position="194"/>
    </location>
</feature>
<evidence type="ECO:0000256" key="7">
    <source>
        <dbReference type="SAM" id="MobiDB-lite"/>
    </source>
</evidence>
<feature type="transmembrane region" description="Helical" evidence="8">
    <location>
        <begin position="245"/>
        <end position="264"/>
    </location>
</feature>
<accession>A0ABR1I2N6</accession>
<feature type="transmembrane region" description="Helical" evidence="8">
    <location>
        <begin position="376"/>
        <end position="396"/>
    </location>
</feature>
<feature type="transmembrane region" description="Helical" evidence="8">
    <location>
        <begin position="148"/>
        <end position="170"/>
    </location>
</feature>
<keyword evidence="2" id="KW-0813">Transport</keyword>
<evidence type="ECO:0000313" key="9">
    <source>
        <dbReference type="EMBL" id="KAK7427265.1"/>
    </source>
</evidence>
<dbReference type="PANTHER" id="PTHR43791">
    <property type="entry name" value="PERMEASE-RELATED"/>
    <property type="match status" value="1"/>
</dbReference>
<evidence type="ECO:0000256" key="8">
    <source>
        <dbReference type="SAM" id="Phobius"/>
    </source>
</evidence>
<keyword evidence="3 8" id="KW-0812">Transmembrane</keyword>
<name>A0ABR1I2N6_9HYPO</name>
<gene>
    <name evidence="9" type="primary">DAL5</name>
    <name evidence="9" type="ORF">QQZ08_006201</name>
</gene>
<evidence type="ECO:0000256" key="6">
    <source>
        <dbReference type="ARBA" id="ARBA00023180"/>
    </source>
</evidence>
<feature type="transmembrane region" description="Helical" evidence="8">
    <location>
        <begin position="206"/>
        <end position="225"/>
    </location>
</feature>
<feature type="transmembrane region" description="Helical" evidence="8">
    <location>
        <begin position="433"/>
        <end position="450"/>
    </location>
</feature>
<dbReference type="PANTHER" id="PTHR43791:SF1">
    <property type="entry name" value="ALLANTOATE PERMEASE"/>
    <property type="match status" value="1"/>
</dbReference>
<feature type="transmembrane region" description="Helical" evidence="8">
    <location>
        <begin position="348"/>
        <end position="369"/>
    </location>
</feature>
<proteinExistence type="predicted"/>
<evidence type="ECO:0000256" key="3">
    <source>
        <dbReference type="ARBA" id="ARBA00022692"/>
    </source>
</evidence>
<reference evidence="9 10" key="1">
    <citation type="journal article" date="2025" name="Microbiol. Resour. Announc.">
        <title>Draft genome sequences for Neonectria magnoliae and Neonectria punicea, canker pathogens of Liriodendron tulipifera and Acer saccharum in West Virginia.</title>
        <authorList>
            <person name="Petronek H.M."/>
            <person name="Kasson M.T."/>
            <person name="Metheny A.M."/>
            <person name="Stauder C.M."/>
            <person name="Lovett B."/>
            <person name="Lynch S.C."/>
            <person name="Garnas J.R."/>
            <person name="Kasson L.R."/>
            <person name="Stajich J.E."/>
        </authorList>
    </citation>
    <scope>NUCLEOTIDE SEQUENCE [LARGE SCALE GENOMIC DNA]</scope>
    <source>
        <strain evidence="9 10">NRRL 64651</strain>
    </source>
</reference>
<feature type="transmembrane region" description="Helical" evidence="8">
    <location>
        <begin position="462"/>
        <end position="487"/>
    </location>
</feature>